<dbReference type="Gene3D" id="3.60.10.10">
    <property type="entry name" value="Endonuclease/exonuclease/phosphatase"/>
    <property type="match status" value="1"/>
</dbReference>
<dbReference type="PANTHER" id="PTHR35218">
    <property type="entry name" value="RNASE H DOMAIN-CONTAINING PROTEIN"/>
    <property type="match status" value="1"/>
</dbReference>
<dbReference type="PANTHER" id="PTHR35218:SF9">
    <property type="entry name" value="ENDONUCLEASE_EXONUCLEASE_PHOSPHATASE DOMAIN-CONTAINING PROTEIN"/>
    <property type="match status" value="1"/>
</dbReference>
<sequence>MPARVSEASMMEVSQARPSTTVNLVEKGGASFGVASSKYGQWILVPPKSRNFPKKGVQNQKDARQEGSKGLPHGSRFSALDGVKEQTSSMMVDPKHPDTVGQVKKGASKGGSHSGLEASHVTSGARAKNGKFRAPPAASKGIFIVHSTTELAASGAPVTKRARGHTGYNLTGEDLAKAVTDGSRKNVKPKKGKEKVGEGVSPVDKWSGVLAGSVPVPVAFQVTKTIQDGLVPATTANAFPAAVGGHQPTSTSMEMAFDPRGPKILACNCQGARSDRFRRAFWDLVVSHRPNVVILVEPQVQFSVAQRTLQNYGFDGFEVVEATGRSGGVWICWRRHLLTVTFLLLHEQFLHVTVQFPASAPWFLTAVYASPTPSVRQVLWQELRRVAGEMHGSWLIIGDFNTYVDQSEKLGGAPACETRYARFSSWIYDCQLLDLGFHGSPFTWERRAGVRREYVAERPSLNHPKPFQFQATWLLDSRFQQVVEMAWRGDLPFLDSSRVLQARLSKWNWEVFGNIFHRKKVLLARISGIQRLKATARAGYFLHSLEKELLVEYDRVLAQEEMLWFQKSRSQWVQNGDRNTSFFHTSTLIR</sequence>
<feature type="region of interest" description="Disordered" evidence="1">
    <location>
        <begin position="179"/>
        <end position="199"/>
    </location>
</feature>
<keyword evidence="4" id="KW-1185">Reference proteome</keyword>
<proteinExistence type="predicted"/>
<reference evidence="3" key="2">
    <citation type="journal article" date="2023" name="Plants (Basel)">
        <title>Annotation of the Turnera subulata (Passifloraceae) Draft Genome Reveals the S-Locus Evolved after the Divergence of Turneroideae from Passifloroideae in a Stepwise Manner.</title>
        <authorList>
            <person name="Henning P.M."/>
            <person name="Roalson E.H."/>
            <person name="Mir W."/>
            <person name="McCubbin A.G."/>
            <person name="Shore J.S."/>
        </authorList>
    </citation>
    <scope>NUCLEOTIDE SEQUENCE</scope>
    <source>
        <strain evidence="3">F60SS</strain>
    </source>
</reference>
<feature type="domain" description="Endonuclease/exonuclease/phosphatase" evidence="2">
    <location>
        <begin position="267"/>
        <end position="407"/>
    </location>
</feature>
<dbReference type="GO" id="GO:0003824">
    <property type="term" value="F:catalytic activity"/>
    <property type="evidence" value="ECO:0007669"/>
    <property type="project" value="InterPro"/>
</dbReference>
<comment type="caution">
    <text evidence="3">The sequence shown here is derived from an EMBL/GenBank/DDBJ whole genome shotgun (WGS) entry which is preliminary data.</text>
</comment>
<organism evidence="3 4">
    <name type="scientific">Turnera subulata</name>
    <dbReference type="NCBI Taxonomy" id="218843"/>
    <lineage>
        <taxon>Eukaryota</taxon>
        <taxon>Viridiplantae</taxon>
        <taxon>Streptophyta</taxon>
        <taxon>Embryophyta</taxon>
        <taxon>Tracheophyta</taxon>
        <taxon>Spermatophyta</taxon>
        <taxon>Magnoliopsida</taxon>
        <taxon>eudicotyledons</taxon>
        <taxon>Gunneridae</taxon>
        <taxon>Pentapetalae</taxon>
        <taxon>rosids</taxon>
        <taxon>fabids</taxon>
        <taxon>Malpighiales</taxon>
        <taxon>Passifloraceae</taxon>
        <taxon>Turnera</taxon>
    </lineage>
</organism>
<evidence type="ECO:0000259" key="2">
    <source>
        <dbReference type="Pfam" id="PF03372"/>
    </source>
</evidence>
<accession>A0A9Q0G573</accession>
<evidence type="ECO:0000313" key="4">
    <source>
        <dbReference type="Proteomes" id="UP001141552"/>
    </source>
</evidence>
<dbReference type="Pfam" id="PF03372">
    <property type="entry name" value="Exo_endo_phos"/>
    <property type="match status" value="1"/>
</dbReference>
<dbReference type="InterPro" id="IPR005135">
    <property type="entry name" value="Endo/exonuclease/phosphatase"/>
</dbReference>
<dbReference type="OrthoDB" id="1750980at2759"/>
<dbReference type="Proteomes" id="UP001141552">
    <property type="component" value="Unassembled WGS sequence"/>
</dbReference>
<protein>
    <recommendedName>
        <fullName evidence="2">Endonuclease/exonuclease/phosphatase domain-containing protein</fullName>
    </recommendedName>
</protein>
<dbReference type="InterPro" id="IPR036691">
    <property type="entry name" value="Endo/exonu/phosph_ase_sf"/>
</dbReference>
<feature type="region of interest" description="Disordered" evidence="1">
    <location>
        <begin position="46"/>
        <end position="133"/>
    </location>
</feature>
<reference evidence="3" key="1">
    <citation type="submission" date="2022-02" db="EMBL/GenBank/DDBJ databases">
        <authorList>
            <person name="Henning P.M."/>
            <person name="McCubbin A.G."/>
            <person name="Shore J.S."/>
        </authorList>
    </citation>
    <scope>NUCLEOTIDE SEQUENCE</scope>
    <source>
        <strain evidence="3">F60SS</strain>
        <tissue evidence="3">Leaves</tissue>
    </source>
</reference>
<dbReference type="AlphaFoldDB" id="A0A9Q0G573"/>
<gene>
    <name evidence="3" type="ORF">Tsubulata_020155</name>
</gene>
<evidence type="ECO:0000256" key="1">
    <source>
        <dbReference type="SAM" id="MobiDB-lite"/>
    </source>
</evidence>
<name>A0A9Q0G573_9ROSI</name>
<evidence type="ECO:0000313" key="3">
    <source>
        <dbReference type="EMBL" id="KAJ4843640.1"/>
    </source>
</evidence>
<dbReference type="EMBL" id="JAKUCV010002188">
    <property type="protein sequence ID" value="KAJ4843640.1"/>
    <property type="molecule type" value="Genomic_DNA"/>
</dbReference>
<dbReference type="SUPFAM" id="SSF56219">
    <property type="entry name" value="DNase I-like"/>
    <property type="match status" value="1"/>
</dbReference>